<name>A0ABV2GGV2_9HYPH</name>
<evidence type="ECO:0000313" key="2">
    <source>
        <dbReference type="Proteomes" id="UP001549204"/>
    </source>
</evidence>
<proteinExistence type="predicted"/>
<sequence length="137" mass="14842">MADSFPSFHDGYLTGIQVAEGQATISLRQWKGACYELRLDGVELLQIEDFRQGNIIDRLEIITGREPDGSWYMERLSPVPHPSAAARYHDAHAKNLAALVAGIVSGETTLIAITPSYGADLVALCREATLQATPTAS</sequence>
<protein>
    <submittedName>
        <fullName evidence="1">Uncharacterized protein</fullName>
    </submittedName>
</protein>
<reference evidence="1 2" key="1">
    <citation type="submission" date="2024-06" db="EMBL/GenBank/DDBJ databases">
        <title>Genomic Encyclopedia of Type Strains, Phase IV (KMG-IV): sequencing the most valuable type-strain genomes for metagenomic binning, comparative biology and taxonomic classification.</title>
        <authorList>
            <person name="Goeker M."/>
        </authorList>
    </citation>
    <scope>NUCLEOTIDE SEQUENCE [LARGE SCALE GENOMIC DNA]</scope>
    <source>
        <strain evidence="1 2">DSM 100022</strain>
    </source>
</reference>
<gene>
    <name evidence="1" type="ORF">ABID19_000541</name>
</gene>
<evidence type="ECO:0000313" key="1">
    <source>
        <dbReference type="EMBL" id="MET3577526.1"/>
    </source>
</evidence>
<dbReference type="EMBL" id="JBEPMC010000001">
    <property type="protein sequence ID" value="MET3577526.1"/>
    <property type="molecule type" value="Genomic_DNA"/>
</dbReference>
<organism evidence="1 2">
    <name type="scientific">Mesorhizobium robiniae</name>
    <dbReference type="NCBI Taxonomy" id="559315"/>
    <lineage>
        <taxon>Bacteria</taxon>
        <taxon>Pseudomonadati</taxon>
        <taxon>Pseudomonadota</taxon>
        <taxon>Alphaproteobacteria</taxon>
        <taxon>Hyphomicrobiales</taxon>
        <taxon>Phyllobacteriaceae</taxon>
        <taxon>Mesorhizobium</taxon>
    </lineage>
</organism>
<dbReference type="Proteomes" id="UP001549204">
    <property type="component" value="Unassembled WGS sequence"/>
</dbReference>
<keyword evidence="2" id="KW-1185">Reference proteome</keyword>
<accession>A0ABV2GGV2</accession>
<dbReference type="RefSeq" id="WP_354487786.1">
    <property type="nucleotide sequence ID" value="NZ_JBEPMC010000001.1"/>
</dbReference>
<comment type="caution">
    <text evidence="1">The sequence shown here is derived from an EMBL/GenBank/DDBJ whole genome shotgun (WGS) entry which is preliminary data.</text>
</comment>